<protein>
    <recommendedName>
        <fullName evidence="4">Lipoprotein</fullName>
    </recommendedName>
</protein>
<dbReference type="AlphaFoldDB" id="H5T935"/>
<dbReference type="InterPro" id="IPR010835">
    <property type="entry name" value="DUF1439"/>
</dbReference>
<gene>
    <name evidence="2" type="ORF">GPUN_0672</name>
</gene>
<dbReference type="Pfam" id="PF07273">
    <property type="entry name" value="DUF1439"/>
    <property type="match status" value="1"/>
</dbReference>
<evidence type="ECO:0008006" key="4">
    <source>
        <dbReference type="Google" id="ProtNLM"/>
    </source>
</evidence>
<feature type="chain" id="PRO_5003598693" description="Lipoprotein" evidence="1">
    <location>
        <begin position="20"/>
        <end position="184"/>
    </location>
</feature>
<comment type="caution">
    <text evidence="2">The sequence shown here is derived from an EMBL/GenBank/DDBJ whole genome shotgun (WGS) entry which is preliminary data.</text>
</comment>
<dbReference type="OrthoDB" id="6398264at2"/>
<sequence length="184" mass="20075">MRILLILSALMLSACTSTQGLSVYSFSNEDIESVLIKQLPKLSENVNLMGLPVKFALNDLDVVIGPGNRDVVLIRLDTSAIIDAFAFTYPVGLKLQVQGSPFYDSQKKAIFLRDVSLLDSSIDAGRFRGNLGTLNNEAISIINAFLAQNPVYTLNSNDPKIVLLSKLPLDLKVENGAINIIPRL</sequence>
<accession>H5T935</accession>
<dbReference type="RefSeq" id="WP_006003333.1">
    <property type="nucleotide sequence ID" value="NZ_BAET01000007.1"/>
</dbReference>
<evidence type="ECO:0000313" key="2">
    <source>
        <dbReference type="EMBL" id="GAB54812.1"/>
    </source>
</evidence>
<dbReference type="PROSITE" id="PS51257">
    <property type="entry name" value="PROKAR_LIPOPROTEIN"/>
    <property type="match status" value="1"/>
</dbReference>
<feature type="signal peptide" evidence="1">
    <location>
        <begin position="1"/>
        <end position="19"/>
    </location>
</feature>
<dbReference type="Gene3D" id="3.15.10.40">
    <property type="entry name" value="Uncharacterised protein PF07273, DUF1439"/>
    <property type="match status" value="1"/>
</dbReference>
<keyword evidence="3" id="KW-1185">Reference proteome</keyword>
<reference evidence="2 3" key="1">
    <citation type="journal article" date="2012" name="J. Bacteriol.">
        <title>Genome sequence of proteorhodopsin-containing sea ice bacterium Glaciecola punicea ACAM 611T.</title>
        <authorList>
            <person name="Qin Q.-L."/>
            <person name="Xie B.-B."/>
            <person name="Shu Y.-L."/>
            <person name="Rong J.-C."/>
            <person name="Zhao D.-L."/>
            <person name="Zhang X.-Y."/>
            <person name="Chen X.-L."/>
            <person name="Zhou B.-C."/>
            <person name="Zhanga Y.-Z."/>
        </authorList>
    </citation>
    <scope>NUCLEOTIDE SEQUENCE [LARGE SCALE GENOMIC DNA]</scope>
    <source>
        <strain evidence="2 3">ACAM 611</strain>
    </source>
</reference>
<reference evidence="2 3" key="2">
    <citation type="journal article" date="2017" name="Antonie Van Leeuwenhoek">
        <title>Rhizobium rhizosphaerae sp. nov., a novel species isolated from rice rhizosphere.</title>
        <authorList>
            <person name="Zhao J.J."/>
            <person name="Zhang J."/>
            <person name="Zhang R.J."/>
            <person name="Zhang C.W."/>
            <person name="Yin H.Q."/>
            <person name="Zhang X.X."/>
        </authorList>
    </citation>
    <scope>NUCLEOTIDE SEQUENCE [LARGE SCALE GENOMIC DNA]</scope>
    <source>
        <strain evidence="2 3">ACAM 611</strain>
    </source>
</reference>
<keyword evidence="1" id="KW-0732">Signal</keyword>
<proteinExistence type="predicted"/>
<dbReference type="Proteomes" id="UP000053586">
    <property type="component" value="Unassembled WGS sequence"/>
</dbReference>
<organism evidence="2 3">
    <name type="scientific">Glaciecola punicea ACAM 611</name>
    <dbReference type="NCBI Taxonomy" id="1121923"/>
    <lineage>
        <taxon>Bacteria</taxon>
        <taxon>Pseudomonadati</taxon>
        <taxon>Pseudomonadota</taxon>
        <taxon>Gammaproteobacteria</taxon>
        <taxon>Alteromonadales</taxon>
        <taxon>Alteromonadaceae</taxon>
        <taxon>Glaciecola</taxon>
    </lineage>
</organism>
<dbReference type="eggNOG" id="ENOG502ZACR">
    <property type="taxonomic scope" value="Bacteria"/>
</dbReference>
<evidence type="ECO:0000256" key="1">
    <source>
        <dbReference type="SAM" id="SignalP"/>
    </source>
</evidence>
<dbReference type="EMBL" id="BAET01000007">
    <property type="protein sequence ID" value="GAB54812.1"/>
    <property type="molecule type" value="Genomic_DNA"/>
</dbReference>
<evidence type="ECO:0000313" key="3">
    <source>
        <dbReference type="Proteomes" id="UP000053586"/>
    </source>
</evidence>
<name>H5T935_9ALTE</name>